<feature type="domain" description="Myosin motor" evidence="7">
    <location>
        <begin position="7"/>
        <end position="132"/>
    </location>
</feature>
<sequence length="132" mass="14760">MATVEEVGIRDFVLLDEISMEKFMHNLRNRFQAGLIYTYIGEVCISVNPYRQLNIYGQDNVTKYKGREMFENPPHVYAIADSAHRAMKQKGSDTCIVISGESGSGADNIERWSLLSDMCCRSPAAAALLSSM</sequence>
<dbReference type="SMR" id="A0A482XHB0"/>
<dbReference type="GO" id="GO:0030048">
    <property type="term" value="P:actin filament-based movement"/>
    <property type="evidence" value="ECO:0007669"/>
    <property type="project" value="TreeGrafter"/>
</dbReference>
<dbReference type="GO" id="GO:0005737">
    <property type="term" value="C:cytoplasm"/>
    <property type="evidence" value="ECO:0007669"/>
    <property type="project" value="TreeGrafter"/>
</dbReference>
<dbReference type="InterPro" id="IPR001609">
    <property type="entry name" value="Myosin_head_motor_dom-like"/>
</dbReference>
<dbReference type="PRINTS" id="PR00193">
    <property type="entry name" value="MYOSINHEAVY"/>
</dbReference>
<dbReference type="GO" id="GO:0016459">
    <property type="term" value="C:myosin complex"/>
    <property type="evidence" value="ECO:0007669"/>
    <property type="project" value="UniProtKB-KW"/>
</dbReference>
<dbReference type="PANTHER" id="PTHR13140">
    <property type="entry name" value="MYOSIN"/>
    <property type="match status" value="1"/>
</dbReference>
<dbReference type="InterPro" id="IPR027417">
    <property type="entry name" value="P-loop_NTPase"/>
</dbReference>
<dbReference type="GO" id="GO:0005902">
    <property type="term" value="C:microvillus"/>
    <property type="evidence" value="ECO:0007669"/>
    <property type="project" value="TreeGrafter"/>
</dbReference>
<evidence type="ECO:0000256" key="4">
    <source>
        <dbReference type="ARBA" id="ARBA00023175"/>
    </source>
</evidence>
<dbReference type="GO" id="GO:0006897">
    <property type="term" value="P:endocytosis"/>
    <property type="evidence" value="ECO:0007669"/>
    <property type="project" value="TreeGrafter"/>
</dbReference>
<dbReference type="GO" id="GO:0005886">
    <property type="term" value="C:plasma membrane"/>
    <property type="evidence" value="ECO:0007669"/>
    <property type="project" value="TreeGrafter"/>
</dbReference>
<comment type="caution">
    <text evidence="8">The sequence shown here is derived from an EMBL/GenBank/DDBJ whole genome shotgun (WGS) entry which is preliminary data.</text>
</comment>
<dbReference type="InParanoid" id="A0A482XHB0"/>
<dbReference type="SUPFAM" id="SSF52540">
    <property type="entry name" value="P-loop containing nucleoside triphosphate hydrolases"/>
    <property type="match status" value="1"/>
</dbReference>
<evidence type="ECO:0000256" key="5">
    <source>
        <dbReference type="ARBA" id="ARBA00023203"/>
    </source>
</evidence>
<dbReference type="AlphaFoldDB" id="A0A482XHB0"/>
<dbReference type="PROSITE" id="PS51456">
    <property type="entry name" value="MYOSIN_MOTOR"/>
    <property type="match status" value="1"/>
</dbReference>
<reference evidence="8 9" key="1">
    <citation type="journal article" date="2017" name="Gigascience">
        <title>Genome sequence of the small brown planthopper, Laodelphax striatellus.</title>
        <authorList>
            <person name="Zhu J."/>
            <person name="Jiang F."/>
            <person name="Wang X."/>
            <person name="Yang P."/>
            <person name="Bao Y."/>
            <person name="Zhao W."/>
            <person name="Wang W."/>
            <person name="Lu H."/>
            <person name="Wang Q."/>
            <person name="Cui N."/>
            <person name="Li J."/>
            <person name="Chen X."/>
            <person name="Luo L."/>
            <person name="Yu J."/>
            <person name="Kang L."/>
            <person name="Cui F."/>
        </authorList>
    </citation>
    <scope>NUCLEOTIDE SEQUENCE [LARGE SCALE GENOMIC DNA]</scope>
    <source>
        <strain evidence="8">Lst14</strain>
    </source>
</reference>
<dbReference type="OrthoDB" id="6617119at2759"/>
<dbReference type="InterPro" id="IPR036961">
    <property type="entry name" value="Kinesin_motor_dom_sf"/>
</dbReference>
<evidence type="ECO:0000259" key="7">
    <source>
        <dbReference type="PROSITE" id="PS51456"/>
    </source>
</evidence>
<dbReference type="Pfam" id="PF00063">
    <property type="entry name" value="Myosin_head"/>
    <property type="match status" value="1"/>
</dbReference>
<accession>A0A482XHB0</accession>
<dbReference type="EMBL" id="QKKF02009718">
    <property type="protein sequence ID" value="RZF45162.1"/>
    <property type="molecule type" value="Genomic_DNA"/>
</dbReference>
<keyword evidence="9" id="KW-1185">Reference proteome</keyword>
<keyword evidence="4" id="KW-0505">Motor protein</keyword>
<protein>
    <recommendedName>
        <fullName evidence="7">Myosin motor domain-containing protein</fullName>
    </recommendedName>
</protein>
<proteinExistence type="inferred from homology"/>
<name>A0A482XHB0_LAOST</name>
<keyword evidence="5 6" id="KW-0009">Actin-binding</keyword>
<comment type="similarity">
    <text evidence="6">Belongs to the TRAFAC class myosin-kinesin ATPase superfamily. Myosin family.</text>
</comment>
<dbReference type="PANTHER" id="PTHR13140:SF713">
    <property type="entry name" value="UNCONVENTIONAL MYOSIN ID"/>
    <property type="match status" value="1"/>
</dbReference>
<evidence type="ECO:0000313" key="8">
    <source>
        <dbReference type="EMBL" id="RZF45162.1"/>
    </source>
</evidence>
<organism evidence="8 9">
    <name type="scientific">Laodelphax striatellus</name>
    <name type="common">Small brown planthopper</name>
    <name type="synonym">Delphax striatella</name>
    <dbReference type="NCBI Taxonomy" id="195883"/>
    <lineage>
        <taxon>Eukaryota</taxon>
        <taxon>Metazoa</taxon>
        <taxon>Ecdysozoa</taxon>
        <taxon>Arthropoda</taxon>
        <taxon>Hexapoda</taxon>
        <taxon>Insecta</taxon>
        <taxon>Pterygota</taxon>
        <taxon>Neoptera</taxon>
        <taxon>Paraneoptera</taxon>
        <taxon>Hemiptera</taxon>
        <taxon>Auchenorrhyncha</taxon>
        <taxon>Fulgoroidea</taxon>
        <taxon>Delphacidae</taxon>
        <taxon>Criomorphinae</taxon>
        <taxon>Laodelphax</taxon>
    </lineage>
</organism>
<evidence type="ECO:0000256" key="6">
    <source>
        <dbReference type="PROSITE-ProRule" id="PRU00782"/>
    </source>
</evidence>
<dbReference type="Gene3D" id="3.40.850.10">
    <property type="entry name" value="Kinesin motor domain"/>
    <property type="match status" value="1"/>
</dbReference>
<keyword evidence="2" id="KW-0067">ATP-binding</keyword>
<evidence type="ECO:0000256" key="2">
    <source>
        <dbReference type="ARBA" id="ARBA00022840"/>
    </source>
</evidence>
<evidence type="ECO:0000256" key="1">
    <source>
        <dbReference type="ARBA" id="ARBA00022741"/>
    </source>
</evidence>
<gene>
    <name evidence="8" type="ORF">LSTR_LSTR007125</name>
</gene>
<dbReference type="GO" id="GO:0051015">
    <property type="term" value="F:actin filament binding"/>
    <property type="evidence" value="ECO:0007669"/>
    <property type="project" value="TreeGrafter"/>
</dbReference>
<comment type="caution">
    <text evidence="6">Lacks conserved residue(s) required for the propagation of feature annotation.</text>
</comment>
<evidence type="ECO:0000313" key="9">
    <source>
        <dbReference type="Proteomes" id="UP000291343"/>
    </source>
</evidence>
<dbReference type="GO" id="GO:0005524">
    <property type="term" value="F:ATP binding"/>
    <property type="evidence" value="ECO:0007669"/>
    <property type="project" value="UniProtKB-KW"/>
</dbReference>
<keyword evidence="1" id="KW-0547">Nucleotide-binding</keyword>
<dbReference type="GO" id="GO:0000146">
    <property type="term" value="F:microfilament motor activity"/>
    <property type="evidence" value="ECO:0007669"/>
    <property type="project" value="TreeGrafter"/>
</dbReference>
<dbReference type="GO" id="GO:0007015">
    <property type="term" value="P:actin filament organization"/>
    <property type="evidence" value="ECO:0007669"/>
    <property type="project" value="TreeGrafter"/>
</dbReference>
<dbReference type="Proteomes" id="UP000291343">
    <property type="component" value="Unassembled WGS sequence"/>
</dbReference>
<evidence type="ECO:0000256" key="3">
    <source>
        <dbReference type="ARBA" id="ARBA00023123"/>
    </source>
</evidence>
<keyword evidence="3 6" id="KW-0518">Myosin</keyword>
<dbReference type="STRING" id="195883.A0A482XHB0"/>